<dbReference type="SUPFAM" id="SSF48168">
    <property type="entry name" value="R1 subunit of ribonucleotide reductase, N-terminal domain"/>
    <property type="match status" value="1"/>
</dbReference>
<dbReference type="InterPro" id="IPR013509">
    <property type="entry name" value="RNR_lsu_N"/>
</dbReference>
<keyword evidence="4 11" id="KW-0237">DNA synthesis</keyword>
<evidence type="ECO:0000256" key="1">
    <source>
        <dbReference type="ARBA" id="ARBA00001922"/>
    </source>
</evidence>
<evidence type="ECO:0000259" key="12">
    <source>
        <dbReference type="Pfam" id="PF00317"/>
    </source>
</evidence>
<dbReference type="Pfam" id="PF02867">
    <property type="entry name" value="Ribonuc_red_lgC"/>
    <property type="match status" value="2"/>
</dbReference>
<dbReference type="AlphaFoldDB" id="A0A1W9NYJ0"/>
<dbReference type="Proteomes" id="UP000192520">
    <property type="component" value="Unassembled WGS sequence"/>
</dbReference>
<evidence type="ECO:0000256" key="9">
    <source>
        <dbReference type="ARBA" id="ARBA00023285"/>
    </source>
</evidence>
<organism evidence="14 15">
    <name type="scientific">candidate division CPR3 bacterium 4484_211</name>
    <dbReference type="NCBI Taxonomy" id="1968527"/>
    <lineage>
        <taxon>Bacteria</taxon>
        <taxon>Bacteria division CPR3</taxon>
    </lineage>
</organism>
<keyword evidence="5 11" id="KW-0547">Nucleotide-binding</keyword>
<comment type="catalytic activity">
    <reaction evidence="10 11">
        <text>a 2'-deoxyribonucleoside 5'-diphosphate + [thioredoxin]-disulfide + H2O = a ribonucleoside 5'-diphosphate + [thioredoxin]-dithiol</text>
        <dbReference type="Rhea" id="RHEA:23252"/>
        <dbReference type="Rhea" id="RHEA-COMP:10698"/>
        <dbReference type="Rhea" id="RHEA-COMP:10700"/>
        <dbReference type="ChEBI" id="CHEBI:15377"/>
        <dbReference type="ChEBI" id="CHEBI:29950"/>
        <dbReference type="ChEBI" id="CHEBI:50058"/>
        <dbReference type="ChEBI" id="CHEBI:57930"/>
        <dbReference type="ChEBI" id="CHEBI:73316"/>
        <dbReference type="EC" id="1.17.4.1"/>
    </reaction>
</comment>
<dbReference type="SUPFAM" id="SSF51998">
    <property type="entry name" value="PFL-like glycyl radical enzymes"/>
    <property type="match status" value="1"/>
</dbReference>
<dbReference type="InterPro" id="IPR013344">
    <property type="entry name" value="RNR_NrdJ/NrdZ"/>
</dbReference>
<dbReference type="Pfam" id="PF00317">
    <property type="entry name" value="Ribonuc_red_lgN"/>
    <property type="match status" value="1"/>
</dbReference>
<dbReference type="GO" id="GO:0071897">
    <property type="term" value="P:DNA biosynthetic process"/>
    <property type="evidence" value="ECO:0007669"/>
    <property type="project" value="UniProtKB-KW"/>
</dbReference>
<evidence type="ECO:0000256" key="2">
    <source>
        <dbReference type="ARBA" id="ARBA00007405"/>
    </source>
</evidence>
<comment type="function">
    <text evidence="11">Catalyzes the reduction of ribonucleotides to deoxyribonucleotides. May function to provide a pool of deoxyribonucleotide precursors for DNA repair during oxygen limitation and/or for immediate growth after restoration of oxygen.</text>
</comment>
<reference evidence="15" key="1">
    <citation type="submission" date="2017-03" db="EMBL/GenBank/DDBJ databases">
        <title>Novel pathways for hydrocarbon cycling and metabolic interdependencies in hydrothermal sediment communities.</title>
        <authorList>
            <person name="Dombrowski N."/>
            <person name="Seitz K."/>
            <person name="Teske A."/>
            <person name="Baker B."/>
        </authorList>
    </citation>
    <scope>NUCLEOTIDE SEQUENCE [LARGE SCALE GENOMIC DNA]</scope>
</reference>
<sequence>MLNTTQFSTNALTVLRKRFLKKDAHGEPVETPQQMFRRVANNIALADSFYSATPSEVGETADEFYELMASLKFLPSTNCLRNAGRRLQQLFPCFVLPLEDSLESIYETLKNSALIFRTGGAVGISFSKLRPRGSLLDSTGGVSSGPVSFMKLFDVSTGVINEECMRYGGTMGLLRVDHPDILEFIQVKNEEGNLGNFNLSVVITDDFMTALEKGEDYSLFNPLTAQEDQKLSAEEVFEKLVASAWQSAEPGLIFIDEINRHNPTPHLGLFEAVNLCGEQPLLPYEGCNLGAVSINRMVNDAGRLDYEDLKQVVHQAVHFLDNVIDVNFYVIPETREVSRGNRKVGLGIRGFAEALIKMGIAYNSDLGRKTAEELMQFIQKEACLASGNLARKRGNFPRFLGSVWDKRGVKYLRNATLTTLAPNGTTSLIADCTGGIEPIFGLVHKRRHMKTLQDQDLYYLNPEFKRVAEEKGFYSQALIEKISQTGSCQGVDEVPEEIQKIFVTAHDISPEDHVKMQSVFQKYTDNAVSKTVNLPENSTLEDVKKVYRLAYQLKCKGVTVYRDKSRTKQVLNKIKN</sequence>
<evidence type="ECO:0000259" key="13">
    <source>
        <dbReference type="Pfam" id="PF02867"/>
    </source>
</evidence>
<evidence type="ECO:0000256" key="10">
    <source>
        <dbReference type="ARBA" id="ARBA00047754"/>
    </source>
</evidence>
<feature type="domain" description="Ribonucleotide reductase large subunit C-terminal" evidence="13">
    <location>
        <begin position="93"/>
        <end position="407"/>
    </location>
</feature>
<name>A0A1W9NYJ0_UNCC3</name>
<dbReference type="Gene3D" id="3.20.70.20">
    <property type="match status" value="1"/>
</dbReference>
<protein>
    <recommendedName>
        <fullName evidence="11">Vitamin B12-dependent ribonucleotide reductase</fullName>
        <ecNumber evidence="11">1.17.4.1</ecNumber>
    </recommendedName>
</protein>
<keyword evidence="8" id="KW-1015">Disulfide bond</keyword>
<dbReference type="STRING" id="1968527.B5M47_01830"/>
<dbReference type="EC" id="1.17.4.1" evidence="11"/>
<dbReference type="GO" id="GO:0004748">
    <property type="term" value="F:ribonucleoside-diphosphate reductase activity, thioredoxin disulfide as acceptor"/>
    <property type="evidence" value="ECO:0007669"/>
    <property type="project" value="UniProtKB-EC"/>
</dbReference>
<comment type="similarity">
    <text evidence="2 11">Belongs to the ribonucleoside diphosphate reductase class-2 family.</text>
</comment>
<keyword evidence="9 11" id="KW-0170">Cobalt</keyword>
<dbReference type="InterPro" id="IPR050862">
    <property type="entry name" value="RdRp_reductase_class-2"/>
</dbReference>
<evidence type="ECO:0000256" key="8">
    <source>
        <dbReference type="ARBA" id="ARBA00023157"/>
    </source>
</evidence>
<dbReference type="GO" id="GO:0031419">
    <property type="term" value="F:cobalamin binding"/>
    <property type="evidence" value="ECO:0007669"/>
    <property type="project" value="UniProtKB-KW"/>
</dbReference>
<evidence type="ECO:0000313" key="15">
    <source>
        <dbReference type="Proteomes" id="UP000192520"/>
    </source>
</evidence>
<feature type="domain" description="Ribonucleotide reductase large subunit C-terminal" evidence="13">
    <location>
        <begin position="412"/>
        <end position="561"/>
    </location>
</feature>
<dbReference type="PANTHER" id="PTHR43371:SF1">
    <property type="entry name" value="RIBONUCLEOSIDE-DIPHOSPHATE REDUCTASE"/>
    <property type="match status" value="1"/>
</dbReference>
<accession>A0A1W9NYJ0</accession>
<evidence type="ECO:0000256" key="5">
    <source>
        <dbReference type="ARBA" id="ARBA00022741"/>
    </source>
</evidence>
<keyword evidence="3 11" id="KW-0846">Cobalamin</keyword>
<feature type="domain" description="Ribonucleotide reductase large subunit N-terminal" evidence="12">
    <location>
        <begin position="6"/>
        <end position="87"/>
    </location>
</feature>
<dbReference type="CDD" id="cd02888">
    <property type="entry name" value="RNR_II_dimer"/>
    <property type="match status" value="1"/>
</dbReference>
<keyword evidence="6 11" id="KW-0560">Oxidoreductase</keyword>
<gene>
    <name evidence="14" type="ORF">B5M47_01830</name>
</gene>
<keyword evidence="7" id="KW-0215">Deoxyribonucleotide synthesis</keyword>
<dbReference type="GO" id="GO:0005524">
    <property type="term" value="F:ATP binding"/>
    <property type="evidence" value="ECO:0007669"/>
    <property type="project" value="InterPro"/>
</dbReference>
<dbReference type="NCBIfam" id="TIGR02504">
    <property type="entry name" value="NrdJ_Z"/>
    <property type="match status" value="1"/>
</dbReference>
<dbReference type="UniPathway" id="UPA00326"/>
<dbReference type="PRINTS" id="PR01183">
    <property type="entry name" value="RIBORDTASEM1"/>
</dbReference>
<evidence type="ECO:0000256" key="11">
    <source>
        <dbReference type="RuleBase" id="RU364064"/>
    </source>
</evidence>
<dbReference type="InterPro" id="IPR000788">
    <property type="entry name" value="RNR_lg_C"/>
</dbReference>
<dbReference type="InterPro" id="IPR008926">
    <property type="entry name" value="RNR_R1-su_N"/>
</dbReference>
<dbReference type="GO" id="GO:0009263">
    <property type="term" value="P:deoxyribonucleotide biosynthetic process"/>
    <property type="evidence" value="ECO:0007669"/>
    <property type="project" value="UniProtKB-KW"/>
</dbReference>
<dbReference type="PANTHER" id="PTHR43371">
    <property type="entry name" value="VITAMIN B12-DEPENDENT RIBONUCLEOTIDE REDUCTASE"/>
    <property type="match status" value="1"/>
</dbReference>
<evidence type="ECO:0000313" key="14">
    <source>
        <dbReference type="EMBL" id="OQX51159.1"/>
    </source>
</evidence>
<evidence type="ECO:0000256" key="6">
    <source>
        <dbReference type="ARBA" id="ARBA00023002"/>
    </source>
</evidence>
<dbReference type="EMBL" id="MZGJ01000007">
    <property type="protein sequence ID" value="OQX51159.1"/>
    <property type="molecule type" value="Genomic_DNA"/>
</dbReference>
<evidence type="ECO:0000256" key="3">
    <source>
        <dbReference type="ARBA" id="ARBA00022628"/>
    </source>
</evidence>
<evidence type="ECO:0000256" key="4">
    <source>
        <dbReference type="ARBA" id="ARBA00022634"/>
    </source>
</evidence>
<evidence type="ECO:0000256" key="7">
    <source>
        <dbReference type="ARBA" id="ARBA00023116"/>
    </source>
</evidence>
<comment type="cofactor">
    <cofactor evidence="1 11">
        <name>adenosylcob(III)alamin</name>
        <dbReference type="ChEBI" id="CHEBI:18408"/>
    </cofactor>
</comment>
<proteinExistence type="inferred from homology"/>
<comment type="caution">
    <text evidence="14">The sequence shown here is derived from an EMBL/GenBank/DDBJ whole genome shotgun (WGS) entry which is preliminary data.</text>
</comment>